<dbReference type="Proteomes" id="UP000799428">
    <property type="component" value="Unassembled WGS sequence"/>
</dbReference>
<evidence type="ECO:0000259" key="1">
    <source>
        <dbReference type="PROSITE" id="PS50206"/>
    </source>
</evidence>
<proteinExistence type="predicted"/>
<dbReference type="PANTHER" id="PTHR45431">
    <property type="entry name" value="RHODANESE-LIKE DOMAIN-CONTAINING PROTEIN 15, CHLOROPLASTIC"/>
    <property type="match status" value="1"/>
</dbReference>
<dbReference type="EMBL" id="MU005770">
    <property type="protein sequence ID" value="KAF2709265.1"/>
    <property type="molecule type" value="Genomic_DNA"/>
</dbReference>
<organism evidence="2 3">
    <name type="scientific">Pleomassaria siparia CBS 279.74</name>
    <dbReference type="NCBI Taxonomy" id="1314801"/>
    <lineage>
        <taxon>Eukaryota</taxon>
        <taxon>Fungi</taxon>
        <taxon>Dikarya</taxon>
        <taxon>Ascomycota</taxon>
        <taxon>Pezizomycotina</taxon>
        <taxon>Dothideomycetes</taxon>
        <taxon>Pleosporomycetidae</taxon>
        <taxon>Pleosporales</taxon>
        <taxon>Pleomassariaceae</taxon>
        <taxon>Pleomassaria</taxon>
    </lineage>
</organism>
<name>A0A6G1K9Q2_9PLEO</name>
<protein>
    <recommendedName>
        <fullName evidence="1">Rhodanese domain-containing protein</fullName>
    </recommendedName>
</protein>
<gene>
    <name evidence="2" type="ORF">K504DRAFT_502000</name>
</gene>
<dbReference type="CDD" id="cd00158">
    <property type="entry name" value="RHOD"/>
    <property type="match status" value="1"/>
</dbReference>
<evidence type="ECO:0000313" key="2">
    <source>
        <dbReference type="EMBL" id="KAF2709265.1"/>
    </source>
</evidence>
<dbReference type="PROSITE" id="PS50206">
    <property type="entry name" value="RHODANESE_3"/>
    <property type="match status" value="1"/>
</dbReference>
<keyword evidence="3" id="KW-1185">Reference proteome</keyword>
<dbReference type="AlphaFoldDB" id="A0A6G1K9Q2"/>
<dbReference type="InterPro" id="IPR036873">
    <property type="entry name" value="Rhodanese-like_dom_sf"/>
</dbReference>
<dbReference type="PANTHER" id="PTHR45431:SF3">
    <property type="entry name" value="RHODANESE-LIKE DOMAIN-CONTAINING PROTEIN 15, CHLOROPLASTIC"/>
    <property type="match status" value="1"/>
</dbReference>
<dbReference type="Gene3D" id="3.40.250.10">
    <property type="entry name" value="Rhodanese-like domain"/>
    <property type="match status" value="1"/>
</dbReference>
<reference evidence="2" key="1">
    <citation type="journal article" date="2020" name="Stud. Mycol.">
        <title>101 Dothideomycetes genomes: a test case for predicting lifestyles and emergence of pathogens.</title>
        <authorList>
            <person name="Haridas S."/>
            <person name="Albert R."/>
            <person name="Binder M."/>
            <person name="Bloem J."/>
            <person name="Labutti K."/>
            <person name="Salamov A."/>
            <person name="Andreopoulos B."/>
            <person name="Baker S."/>
            <person name="Barry K."/>
            <person name="Bills G."/>
            <person name="Bluhm B."/>
            <person name="Cannon C."/>
            <person name="Castanera R."/>
            <person name="Culley D."/>
            <person name="Daum C."/>
            <person name="Ezra D."/>
            <person name="Gonzalez J."/>
            <person name="Henrissat B."/>
            <person name="Kuo A."/>
            <person name="Liang C."/>
            <person name="Lipzen A."/>
            <person name="Lutzoni F."/>
            <person name="Magnuson J."/>
            <person name="Mondo S."/>
            <person name="Nolan M."/>
            <person name="Ohm R."/>
            <person name="Pangilinan J."/>
            <person name="Park H.-J."/>
            <person name="Ramirez L."/>
            <person name="Alfaro M."/>
            <person name="Sun H."/>
            <person name="Tritt A."/>
            <person name="Yoshinaga Y."/>
            <person name="Zwiers L.-H."/>
            <person name="Turgeon B."/>
            <person name="Goodwin S."/>
            <person name="Spatafora J."/>
            <person name="Crous P."/>
            <person name="Grigoriev I."/>
        </authorList>
    </citation>
    <scope>NUCLEOTIDE SEQUENCE</scope>
    <source>
        <strain evidence="2">CBS 279.74</strain>
    </source>
</reference>
<feature type="domain" description="Rhodanese" evidence="1">
    <location>
        <begin position="2"/>
        <end position="101"/>
    </location>
</feature>
<accession>A0A6G1K9Q2</accession>
<sequence>MASATPLLIDVRTPVEYSAGFLSTAASGDALNIEYQLIDQLPSIAAAARSLTVDKTSSITLYCHSGRRSNIALQTLLQLGYSNVRNIGGLEEARAVLQKEETLRGLVGNTNTGAVEKEKLGDETSLKDGEEKAAREKSLTALLSGLKGLE</sequence>
<dbReference type="Pfam" id="PF00581">
    <property type="entry name" value="Rhodanese"/>
    <property type="match status" value="1"/>
</dbReference>
<dbReference type="InterPro" id="IPR001763">
    <property type="entry name" value="Rhodanese-like_dom"/>
</dbReference>
<evidence type="ECO:0000313" key="3">
    <source>
        <dbReference type="Proteomes" id="UP000799428"/>
    </source>
</evidence>
<dbReference type="OrthoDB" id="361797at2759"/>
<dbReference type="InterPro" id="IPR052367">
    <property type="entry name" value="Thiosulfate_ST/Rhodanese-like"/>
</dbReference>
<dbReference type="SMART" id="SM00450">
    <property type="entry name" value="RHOD"/>
    <property type="match status" value="1"/>
</dbReference>
<dbReference type="SUPFAM" id="SSF52821">
    <property type="entry name" value="Rhodanese/Cell cycle control phosphatase"/>
    <property type="match status" value="1"/>
</dbReference>